<keyword evidence="2" id="KW-0812">Transmembrane</keyword>
<evidence type="ECO:0000256" key="1">
    <source>
        <dbReference type="SAM" id="MobiDB-lite"/>
    </source>
</evidence>
<feature type="transmembrane region" description="Helical" evidence="2">
    <location>
        <begin position="164"/>
        <end position="182"/>
    </location>
</feature>
<comment type="caution">
    <text evidence="4">The sequence shown here is derived from an EMBL/GenBank/DDBJ whole genome shotgun (WGS) entry which is preliminary data.</text>
</comment>
<evidence type="ECO:0000313" key="5">
    <source>
        <dbReference type="Proteomes" id="UP000325243"/>
    </source>
</evidence>
<sequence>MSDPTKAPAGWYEDGSGGRRYWDGEAWTQYTAPGASESAAGAGGAAGADATPTSPIGNNDATVPIDGPTIPYVWGSGAATGGGSAYGEGVPAASGYGDSTTVPSGWNDPTARYDDPDLSAFTASPTAPTENYGAQYAAPYPPQPTAVMTAQHPFTEPSNPPPNVVGIIALVVAIAGFVFAVIPDVMGVAWILLPVAFVLSLVGLFARGAKWPAITGLIISIVATIVGIVVFVNALIGSFGDVWDTIDEAIPDATDVPQPGDDAPFGEPEQPALPVENLAFGDTMTWDDGVALTVSAPEPYTPSPFAVGSTLADNVVFTMTITNNSTENLQPVPFPTLTSADQEASQIFDVGEDLEGNGDDVGIPPTAIVPPGGSVSWRVAWSVADPASLTMEASPSFAYANATFTNVP</sequence>
<feature type="domain" description="DUF2510" evidence="3">
    <location>
        <begin position="9"/>
        <end position="39"/>
    </location>
</feature>
<evidence type="ECO:0000259" key="3">
    <source>
        <dbReference type="Pfam" id="PF10708"/>
    </source>
</evidence>
<keyword evidence="2" id="KW-1133">Transmembrane helix</keyword>
<dbReference type="Proteomes" id="UP000325243">
    <property type="component" value="Unassembled WGS sequence"/>
</dbReference>
<dbReference type="Pfam" id="PF10708">
    <property type="entry name" value="DUF2510"/>
    <property type="match status" value="1"/>
</dbReference>
<keyword evidence="5" id="KW-1185">Reference proteome</keyword>
<dbReference type="RefSeq" id="WP_148733467.1">
    <property type="nucleotide sequence ID" value="NZ_VSSB01000001.1"/>
</dbReference>
<keyword evidence="2" id="KW-0472">Membrane</keyword>
<feature type="region of interest" description="Disordered" evidence="1">
    <location>
        <begin position="34"/>
        <end position="59"/>
    </location>
</feature>
<accession>A0A5S4V801</accession>
<evidence type="ECO:0000256" key="2">
    <source>
        <dbReference type="SAM" id="Phobius"/>
    </source>
</evidence>
<gene>
    <name evidence="4" type="ORF">FYC51_10400</name>
</gene>
<name>A0A5S4V801_9MICO</name>
<reference evidence="4 5" key="1">
    <citation type="submission" date="2019-08" db="EMBL/GenBank/DDBJ databases">
        <authorList>
            <person name="Hu J."/>
        </authorList>
    </citation>
    <scope>NUCLEOTIDE SEQUENCE [LARGE SCALE GENOMIC DNA]</scope>
    <source>
        <strain evidence="4 5">NEAU-184</strain>
    </source>
</reference>
<dbReference type="InterPro" id="IPR018929">
    <property type="entry name" value="DUF2510"/>
</dbReference>
<organism evidence="4 5">
    <name type="scientific">Agromyces mariniharenae</name>
    <dbReference type="NCBI Taxonomy" id="2604423"/>
    <lineage>
        <taxon>Bacteria</taxon>
        <taxon>Bacillati</taxon>
        <taxon>Actinomycetota</taxon>
        <taxon>Actinomycetes</taxon>
        <taxon>Micrococcales</taxon>
        <taxon>Microbacteriaceae</taxon>
        <taxon>Agromyces</taxon>
    </lineage>
</organism>
<feature type="transmembrane region" description="Helical" evidence="2">
    <location>
        <begin position="213"/>
        <end position="236"/>
    </location>
</feature>
<evidence type="ECO:0000313" key="4">
    <source>
        <dbReference type="EMBL" id="TYL54003.1"/>
    </source>
</evidence>
<protein>
    <submittedName>
        <fullName evidence="4">DUF2510 domain-containing protein</fullName>
    </submittedName>
</protein>
<proteinExistence type="predicted"/>
<feature type="transmembrane region" description="Helical" evidence="2">
    <location>
        <begin position="188"/>
        <end position="206"/>
    </location>
</feature>
<dbReference type="EMBL" id="VSSB01000001">
    <property type="protein sequence ID" value="TYL54003.1"/>
    <property type="molecule type" value="Genomic_DNA"/>
</dbReference>
<dbReference type="AlphaFoldDB" id="A0A5S4V801"/>